<feature type="transmembrane region" description="Helical" evidence="6">
    <location>
        <begin position="26"/>
        <end position="46"/>
    </location>
</feature>
<feature type="transmembrane region" description="Helical" evidence="6">
    <location>
        <begin position="52"/>
        <end position="70"/>
    </location>
</feature>
<dbReference type="VEuPathDB" id="VectorBase:LDEU011764"/>
<keyword evidence="3 6" id="KW-0812">Transmembrane</keyword>
<dbReference type="GO" id="GO:0022857">
    <property type="term" value="F:transmembrane transporter activity"/>
    <property type="evidence" value="ECO:0007669"/>
    <property type="project" value="InterPro"/>
</dbReference>
<keyword evidence="8" id="KW-1185">Reference proteome</keyword>
<evidence type="ECO:0000313" key="7">
    <source>
        <dbReference type="EMBL" id="RWS20276.1"/>
    </source>
</evidence>
<dbReference type="STRING" id="299467.A0A443RY50"/>
<dbReference type="GO" id="GO:0016020">
    <property type="term" value="C:membrane"/>
    <property type="evidence" value="ECO:0007669"/>
    <property type="project" value="UniProtKB-SubCell"/>
</dbReference>
<dbReference type="Pfam" id="PF00860">
    <property type="entry name" value="Xan_ur_permease"/>
    <property type="match status" value="1"/>
</dbReference>
<dbReference type="OrthoDB" id="1641903at2759"/>
<evidence type="ECO:0000256" key="3">
    <source>
        <dbReference type="ARBA" id="ARBA00022692"/>
    </source>
</evidence>
<name>A0A443RY50_9ACAR</name>
<evidence type="ECO:0000256" key="1">
    <source>
        <dbReference type="ARBA" id="ARBA00004141"/>
    </source>
</evidence>
<dbReference type="Proteomes" id="UP000288716">
    <property type="component" value="Unassembled WGS sequence"/>
</dbReference>
<keyword evidence="5 6" id="KW-0472">Membrane</keyword>
<evidence type="ECO:0000313" key="8">
    <source>
        <dbReference type="Proteomes" id="UP000288716"/>
    </source>
</evidence>
<evidence type="ECO:0000256" key="6">
    <source>
        <dbReference type="SAM" id="Phobius"/>
    </source>
</evidence>
<organism evidence="7 8">
    <name type="scientific">Leptotrombidium deliense</name>
    <dbReference type="NCBI Taxonomy" id="299467"/>
    <lineage>
        <taxon>Eukaryota</taxon>
        <taxon>Metazoa</taxon>
        <taxon>Ecdysozoa</taxon>
        <taxon>Arthropoda</taxon>
        <taxon>Chelicerata</taxon>
        <taxon>Arachnida</taxon>
        <taxon>Acari</taxon>
        <taxon>Acariformes</taxon>
        <taxon>Trombidiformes</taxon>
        <taxon>Prostigmata</taxon>
        <taxon>Anystina</taxon>
        <taxon>Parasitengona</taxon>
        <taxon>Trombiculoidea</taxon>
        <taxon>Trombiculidae</taxon>
        <taxon>Leptotrombidium</taxon>
    </lineage>
</organism>
<proteinExistence type="inferred from homology"/>
<dbReference type="PANTHER" id="PTHR11119">
    <property type="entry name" value="XANTHINE-URACIL / VITAMIN C PERMEASE FAMILY MEMBER"/>
    <property type="match status" value="1"/>
</dbReference>
<dbReference type="EMBL" id="NCKV01018653">
    <property type="protein sequence ID" value="RWS20276.1"/>
    <property type="molecule type" value="Genomic_DNA"/>
</dbReference>
<evidence type="ECO:0000256" key="2">
    <source>
        <dbReference type="ARBA" id="ARBA00008821"/>
    </source>
</evidence>
<accession>A0A443RY50</accession>
<comment type="similarity">
    <text evidence="2">Belongs to the nucleobase:cation symporter-2 (NCS2) (TC 2.A.40) family.</text>
</comment>
<evidence type="ECO:0000256" key="4">
    <source>
        <dbReference type="ARBA" id="ARBA00022989"/>
    </source>
</evidence>
<comment type="caution">
    <text evidence="7">The sequence shown here is derived from an EMBL/GenBank/DDBJ whole genome shotgun (WGS) entry which is preliminary data.</text>
</comment>
<protein>
    <submittedName>
        <fullName evidence="7">Solute carrier family 23 member 2-like protein</fullName>
    </submittedName>
</protein>
<reference evidence="7 8" key="1">
    <citation type="journal article" date="2018" name="Gigascience">
        <title>Genomes of trombidid mites reveal novel predicted allergens and laterally-transferred genes associated with secondary metabolism.</title>
        <authorList>
            <person name="Dong X."/>
            <person name="Chaisiri K."/>
            <person name="Xia D."/>
            <person name="Armstrong S.D."/>
            <person name="Fang Y."/>
            <person name="Donnelly M.J."/>
            <person name="Kadowaki T."/>
            <person name="McGarry J.W."/>
            <person name="Darby A.C."/>
            <person name="Makepeace B.L."/>
        </authorList>
    </citation>
    <scope>NUCLEOTIDE SEQUENCE [LARGE SCALE GENOMIC DNA]</scope>
    <source>
        <strain evidence="7">UoL-UT</strain>
    </source>
</reference>
<evidence type="ECO:0000256" key="5">
    <source>
        <dbReference type="ARBA" id="ARBA00023136"/>
    </source>
</evidence>
<gene>
    <name evidence="7" type="ORF">B4U80_10441</name>
</gene>
<feature type="transmembrane region" description="Helical" evidence="6">
    <location>
        <begin position="101"/>
        <end position="119"/>
    </location>
</feature>
<dbReference type="InterPro" id="IPR006043">
    <property type="entry name" value="NCS2"/>
</dbReference>
<sequence>MFGGTITYPYLLSSKMCITEEDPARGYLIATTLFCSGITTFIQTTFGVRLPIIQGPSFAFLIPTLSLLNLPEWKCDLQNMNATNSEEYSEAWKMRMREVQGSLIVASLVEVIIGCTGIMGLLLRYITPLSIVPVISLIGLSLFQEASGPAGQNWLFSGLYVLNSTCMCTTV</sequence>
<dbReference type="AlphaFoldDB" id="A0A443RY50"/>
<comment type="subcellular location">
    <subcellularLocation>
        <location evidence="1">Membrane</location>
        <topology evidence="1">Multi-pass membrane protein</topology>
    </subcellularLocation>
</comment>
<keyword evidence="4 6" id="KW-1133">Transmembrane helix</keyword>